<organism evidence="1">
    <name type="scientific">Arundo donax</name>
    <name type="common">Giant reed</name>
    <name type="synonym">Donax arundinaceus</name>
    <dbReference type="NCBI Taxonomy" id="35708"/>
    <lineage>
        <taxon>Eukaryota</taxon>
        <taxon>Viridiplantae</taxon>
        <taxon>Streptophyta</taxon>
        <taxon>Embryophyta</taxon>
        <taxon>Tracheophyta</taxon>
        <taxon>Spermatophyta</taxon>
        <taxon>Magnoliopsida</taxon>
        <taxon>Liliopsida</taxon>
        <taxon>Poales</taxon>
        <taxon>Poaceae</taxon>
        <taxon>PACMAD clade</taxon>
        <taxon>Arundinoideae</taxon>
        <taxon>Arundineae</taxon>
        <taxon>Arundo</taxon>
    </lineage>
</organism>
<accession>A0A0A8YFZ5</accession>
<dbReference type="EMBL" id="GBRH01273715">
    <property type="protein sequence ID" value="JAD24180.1"/>
    <property type="molecule type" value="Transcribed_RNA"/>
</dbReference>
<name>A0A0A8YFZ5_ARUDO</name>
<proteinExistence type="predicted"/>
<sequence>MLLHPPVTSYESKSSPISDLHGNIFIVQSYIITLNNSSKWTNQKFRAIFRIYNDWIYITNTS</sequence>
<evidence type="ECO:0000313" key="1">
    <source>
        <dbReference type="EMBL" id="JAD24180.1"/>
    </source>
</evidence>
<dbReference type="AlphaFoldDB" id="A0A0A8YFZ5"/>
<reference evidence="1" key="1">
    <citation type="submission" date="2014-09" db="EMBL/GenBank/DDBJ databases">
        <authorList>
            <person name="Magalhaes I.L.F."/>
            <person name="Oliveira U."/>
            <person name="Santos F.R."/>
            <person name="Vidigal T.H.D.A."/>
            <person name="Brescovit A.D."/>
            <person name="Santos A.J."/>
        </authorList>
    </citation>
    <scope>NUCLEOTIDE SEQUENCE</scope>
    <source>
        <tissue evidence="1">Shoot tissue taken approximately 20 cm above the soil surface</tissue>
    </source>
</reference>
<reference evidence="1" key="2">
    <citation type="journal article" date="2015" name="Data Brief">
        <title>Shoot transcriptome of the giant reed, Arundo donax.</title>
        <authorList>
            <person name="Barrero R.A."/>
            <person name="Guerrero F.D."/>
            <person name="Moolhuijzen P."/>
            <person name="Goolsby J.A."/>
            <person name="Tidwell J."/>
            <person name="Bellgard S.E."/>
            <person name="Bellgard M.I."/>
        </authorList>
    </citation>
    <scope>NUCLEOTIDE SEQUENCE</scope>
    <source>
        <tissue evidence="1">Shoot tissue taken approximately 20 cm above the soil surface</tissue>
    </source>
</reference>
<protein>
    <submittedName>
        <fullName evidence="1">Uncharacterized protein</fullName>
    </submittedName>
</protein>